<reference evidence="2 3" key="1">
    <citation type="submission" date="2014-06" db="EMBL/GenBank/DDBJ databases">
        <authorList>
            <person name="Swart Estienne"/>
        </authorList>
    </citation>
    <scope>NUCLEOTIDE SEQUENCE [LARGE SCALE GENOMIC DNA]</scope>
    <source>
        <strain evidence="2 3">130c</strain>
    </source>
</reference>
<dbReference type="InterPro" id="IPR002347">
    <property type="entry name" value="SDR_fam"/>
</dbReference>
<accession>A0A078A8Y9</accession>
<dbReference type="Gene3D" id="3.40.50.720">
    <property type="entry name" value="NAD(P)-binding Rossmann-like Domain"/>
    <property type="match status" value="1"/>
</dbReference>
<feature type="transmembrane region" description="Helical" evidence="1">
    <location>
        <begin position="12"/>
        <end position="31"/>
    </location>
</feature>
<proteinExistence type="predicted"/>
<name>A0A078A8Y9_STYLE</name>
<dbReference type="InterPro" id="IPR036291">
    <property type="entry name" value="NAD(P)-bd_dom_sf"/>
</dbReference>
<dbReference type="EMBL" id="CCKQ01007327">
    <property type="protein sequence ID" value="CDW78684.1"/>
    <property type="molecule type" value="Genomic_DNA"/>
</dbReference>
<dbReference type="AlphaFoldDB" id="A0A078A8Y9"/>
<dbReference type="PANTHER" id="PTHR43975">
    <property type="entry name" value="ZGC:101858"/>
    <property type="match status" value="1"/>
</dbReference>
<dbReference type="FunFam" id="3.40.50.720:FF:000084">
    <property type="entry name" value="Short-chain dehydrogenase reductase"/>
    <property type="match status" value="1"/>
</dbReference>
<keyword evidence="1" id="KW-1133">Transmembrane helix</keyword>
<evidence type="ECO:0000313" key="3">
    <source>
        <dbReference type="Proteomes" id="UP000039865"/>
    </source>
</evidence>
<dbReference type="Proteomes" id="UP000039865">
    <property type="component" value="Unassembled WGS sequence"/>
</dbReference>
<gene>
    <name evidence="2" type="primary">Contig2497.g2684</name>
    <name evidence="2" type="ORF">STYLEM_7666</name>
</gene>
<keyword evidence="1" id="KW-0812">Transmembrane</keyword>
<evidence type="ECO:0000256" key="1">
    <source>
        <dbReference type="SAM" id="Phobius"/>
    </source>
</evidence>
<dbReference type="PRINTS" id="PR00081">
    <property type="entry name" value="GDHRDH"/>
</dbReference>
<sequence length="342" mass="38277">MSTKPPYFADKKVLITGASSGVGMALAYWYLNNGAQVALVGRDIETLSKIGEQFPSQSLEMALSVIEKMGGLDILINAAGLIFDGDIQSTFPQDYDYLMDINLRCAFHMTLIFHKYLGMSKGCIVNVSCSQGSKPNAGTIGYCMTKAGLEMLTKSSALELAPLGIRVNAVSPATLDTNLYRYTGMTEQEYQNFKKRAATNIPMNRIGTVEEVAKAIIFLSSEQQVTGHIMKVDGGKQLTSSGYIPWYGMEMMNRRFEPDYLSNINYWMANAKDKIRKSKFDAGTEEWIQEIQNSNWATHNEDAHFKVMQEYKKENMNDDEVNHYLNMHKEGGVDNPKAAKRV</sequence>
<dbReference type="PANTHER" id="PTHR43975:SF2">
    <property type="entry name" value="EG:BACR7A4.14 PROTEIN-RELATED"/>
    <property type="match status" value="1"/>
</dbReference>
<dbReference type="SUPFAM" id="SSF51735">
    <property type="entry name" value="NAD(P)-binding Rossmann-fold domains"/>
    <property type="match status" value="1"/>
</dbReference>
<evidence type="ECO:0000313" key="2">
    <source>
        <dbReference type="EMBL" id="CDW78684.1"/>
    </source>
</evidence>
<keyword evidence="1" id="KW-0472">Membrane</keyword>
<dbReference type="OrthoDB" id="310857at2759"/>
<dbReference type="Pfam" id="PF13561">
    <property type="entry name" value="adh_short_C2"/>
    <property type="match status" value="1"/>
</dbReference>
<organism evidence="2 3">
    <name type="scientific">Stylonychia lemnae</name>
    <name type="common">Ciliate</name>
    <dbReference type="NCBI Taxonomy" id="5949"/>
    <lineage>
        <taxon>Eukaryota</taxon>
        <taxon>Sar</taxon>
        <taxon>Alveolata</taxon>
        <taxon>Ciliophora</taxon>
        <taxon>Intramacronucleata</taxon>
        <taxon>Spirotrichea</taxon>
        <taxon>Stichotrichia</taxon>
        <taxon>Sporadotrichida</taxon>
        <taxon>Oxytrichidae</taxon>
        <taxon>Stylonychinae</taxon>
        <taxon>Stylonychia</taxon>
    </lineage>
</organism>
<dbReference type="InParanoid" id="A0A078A8Y9"/>
<dbReference type="PRINTS" id="PR00080">
    <property type="entry name" value="SDRFAMILY"/>
</dbReference>
<keyword evidence="3" id="KW-1185">Reference proteome</keyword>
<protein>
    <submittedName>
        <fullName evidence="2">Short chain dehydrogenase reductase family protein</fullName>
    </submittedName>
</protein>